<name>A0ABU4RDL5_9FLAO</name>
<dbReference type="EMBL" id="JAWXVI010000006">
    <property type="protein sequence ID" value="MDX6189958.1"/>
    <property type="molecule type" value="Genomic_DNA"/>
</dbReference>
<evidence type="ECO:0000313" key="1">
    <source>
        <dbReference type="EMBL" id="MDX6189958.1"/>
    </source>
</evidence>
<dbReference type="RefSeq" id="WP_230003131.1">
    <property type="nucleotide sequence ID" value="NZ_CP087134.1"/>
</dbReference>
<reference evidence="1 2" key="1">
    <citation type="submission" date="2023-11" db="EMBL/GenBank/DDBJ databases">
        <title>Unpublished Manusciprt.</title>
        <authorList>
            <person name="Saticioglu I.B."/>
            <person name="Ay H."/>
            <person name="Ajmi N."/>
            <person name="Altun S."/>
            <person name="Duman M."/>
        </authorList>
    </citation>
    <scope>NUCLEOTIDE SEQUENCE [LARGE SCALE GENOMIC DNA]</scope>
    <source>
        <strain evidence="1 2">Fl-318</strain>
    </source>
</reference>
<dbReference type="Proteomes" id="UP001273350">
    <property type="component" value="Unassembled WGS sequence"/>
</dbReference>
<keyword evidence="2" id="KW-1185">Reference proteome</keyword>
<proteinExistence type="predicted"/>
<sequence length="397" mass="45216">MRIFKWTKEQTVIVLCLVFQIGLSQNRTLVVVDKTTGFPIDNAAIFSIEENEGTFTNSEGKAAIVLKNGAFKISKLGFDDVILEKGWETQSDTIFMIAQAVQLDEIVIKSFNLNKAIQYVLDNYARFYVHTPFEKECSFKETVSVDNQLKRLILSKINWWDKTYEFQKRSKIKLRLGAIDYNKNIPLDIFTDVPRVNENNSGYINPGSLISAIYLNSCLSNFVKFNKDVIGVVEESPSDQIIVSFESDWETTKEVSKRVRGKVIFDKKSKAVLEFRNTVEYQNNLTKGIVKESKKESITENKTASWRLTFHKIENDVLALKSFEASAEALITYDNKMHPVVFENSIYVFKETAVDKVNNDGLINLSKPIYQSLPVATIASTNTILLNKIESDFINGK</sequence>
<comment type="caution">
    <text evidence="1">The sequence shown here is derived from an EMBL/GenBank/DDBJ whole genome shotgun (WGS) entry which is preliminary data.</text>
</comment>
<accession>A0ABU4RDL5</accession>
<protein>
    <submittedName>
        <fullName evidence="1">Carboxypeptidase-like regulatory domain-containing protein</fullName>
    </submittedName>
</protein>
<gene>
    <name evidence="1" type="ORF">SGQ83_11410</name>
</gene>
<evidence type="ECO:0000313" key="2">
    <source>
        <dbReference type="Proteomes" id="UP001273350"/>
    </source>
</evidence>
<organism evidence="1 2">
    <name type="scientific">Flavobacterium cupriresistens</name>
    <dbReference type="NCBI Taxonomy" id="2893885"/>
    <lineage>
        <taxon>Bacteria</taxon>
        <taxon>Pseudomonadati</taxon>
        <taxon>Bacteroidota</taxon>
        <taxon>Flavobacteriia</taxon>
        <taxon>Flavobacteriales</taxon>
        <taxon>Flavobacteriaceae</taxon>
        <taxon>Flavobacterium</taxon>
    </lineage>
</organism>